<dbReference type="Pfam" id="PF00646">
    <property type="entry name" value="F-box"/>
    <property type="match status" value="1"/>
</dbReference>
<feature type="domain" description="F-box" evidence="1">
    <location>
        <begin position="311"/>
        <end position="359"/>
    </location>
</feature>
<sequence length="534" mass="61166">MPQIFSDESVEFLERFQYITRRKEGAVPTDSFSLLDICLHTNSVFVQLLITRLLPVTRETEARSVVNEELNTSANATISGMGGVQSVEDGRGRNPTNGVVHGTTTLVADDLDVFNTRLSEDVLAPVLFSFLDFYVDRRLERRAIRQGLCAYFESTPYLREAEPSDAGLSMYSTVAFLFLSLTRALLQCEFAKDTFAETMGYKRNCSLPTLPWLKSRSEYTIGEPTWYWHGTQRLQTIQKIVAQAEINEDVDETVQESGETRGRTSSDGYAINIVYDDFQTMETRKRKRDASNIPSGHSRVHYKSVGISTSQRSFSTLPYELQEYVLNYLRPADLPVARTVCKAWQALISHSARMQFYILAGRAVARIFFAYMKEKWGRAWVRVDKLTTAHRLFHQERQLKGYLSHLSHVLGRGAIASVMRSLLLKTDKYRIEWDMLKGIWSAIEMEVKQFPFVAHPAVSLMQCMQRDAGNLVPLFALIYEGMEREVIILQLARNCVLYDFIVLEGSELILGIIITQMMYFIKGERKIKHNRRDV</sequence>
<dbReference type="AlphaFoldDB" id="A0A1G4IKB5"/>
<gene>
    <name evidence="2" type="ORF">TEOVI_000454800</name>
</gene>
<dbReference type="InterPro" id="IPR001810">
    <property type="entry name" value="F-box_dom"/>
</dbReference>
<evidence type="ECO:0000259" key="1">
    <source>
        <dbReference type="PROSITE" id="PS50181"/>
    </source>
</evidence>
<dbReference type="Gene3D" id="1.20.1280.50">
    <property type="match status" value="1"/>
</dbReference>
<evidence type="ECO:0000313" key="2">
    <source>
        <dbReference type="EMBL" id="SCU72964.1"/>
    </source>
</evidence>
<reference evidence="2" key="1">
    <citation type="submission" date="2016-09" db="EMBL/GenBank/DDBJ databases">
        <authorList>
            <person name="Hebert L."/>
            <person name="Moumen B."/>
        </authorList>
    </citation>
    <scope>NUCLEOTIDE SEQUENCE [LARGE SCALE GENOMIC DNA]</scope>
    <source>
        <strain evidence="2">OVI</strain>
    </source>
</reference>
<dbReference type="VEuPathDB" id="TriTrypDB:TEOVI_000454800"/>
<dbReference type="EMBL" id="CZPT02001949">
    <property type="protein sequence ID" value="SCU72964.1"/>
    <property type="molecule type" value="Genomic_DNA"/>
</dbReference>
<dbReference type="GeneID" id="92378488"/>
<dbReference type="Proteomes" id="UP000195570">
    <property type="component" value="Unassembled WGS sequence"/>
</dbReference>
<keyword evidence="3" id="KW-1185">Reference proteome</keyword>
<dbReference type="RefSeq" id="XP_067083408.1">
    <property type="nucleotide sequence ID" value="XM_067227307.1"/>
</dbReference>
<dbReference type="PROSITE" id="PS50181">
    <property type="entry name" value="FBOX"/>
    <property type="match status" value="1"/>
</dbReference>
<dbReference type="SMART" id="SM00256">
    <property type="entry name" value="FBOX"/>
    <property type="match status" value="1"/>
</dbReference>
<dbReference type="InterPro" id="IPR036047">
    <property type="entry name" value="F-box-like_dom_sf"/>
</dbReference>
<organism evidence="2 3">
    <name type="scientific">Trypanosoma equiperdum</name>
    <dbReference type="NCBI Taxonomy" id="5694"/>
    <lineage>
        <taxon>Eukaryota</taxon>
        <taxon>Discoba</taxon>
        <taxon>Euglenozoa</taxon>
        <taxon>Kinetoplastea</taxon>
        <taxon>Metakinetoplastina</taxon>
        <taxon>Trypanosomatida</taxon>
        <taxon>Trypanosomatidae</taxon>
        <taxon>Trypanosoma</taxon>
    </lineage>
</organism>
<accession>A0A1G4IKB5</accession>
<proteinExistence type="predicted"/>
<protein>
    <submittedName>
        <fullName evidence="2">F-box domain containing protein, putative</fullName>
    </submittedName>
</protein>
<dbReference type="SUPFAM" id="SSF81383">
    <property type="entry name" value="F-box domain"/>
    <property type="match status" value="1"/>
</dbReference>
<name>A0A1G4IKB5_TRYEQ</name>
<evidence type="ECO:0000313" key="3">
    <source>
        <dbReference type="Proteomes" id="UP000195570"/>
    </source>
</evidence>
<comment type="caution">
    <text evidence="2">The sequence shown here is derived from an EMBL/GenBank/DDBJ whole genome shotgun (WGS) entry which is preliminary data.</text>
</comment>